<comment type="caution">
    <text evidence="1">The sequence shown here is derived from an EMBL/GenBank/DDBJ whole genome shotgun (WGS) entry which is preliminary data.</text>
</comment>
<keyword evidence="2" id="KW-1185">Reference proteome</keyword>
<dbReference type="Proteomes" id="UP000003045">
    <property type="component" value="Unassembled WGS sequence"/>
</dbReference>
<evidence type="ECO:0000313" key="1">
    <source>
        <dbReference type="EMBL" id="EFM45460.1"/>
    </source>
</evidence>
<reference evidence="1" key="1">
    <citation type="submission" date="2010-08" db="EMBL/GenBank/DDBJ databases">
        <authorList>
            <person name="Muzny D."/>
            <person name="Qin X."/>
            <person name="Deng J."/>
            <person name="Jiang H."/>
            <person name="Liu Y."/>
            <person name="Qu J."/>
            <person name="Song X.-Z."/>
            <person name="Zhang L."/>
            <person name="Thornton R."/>
            <person name="Coyle M."/>
            <person name="Francisco L."/>
            <person name="Jackson L."/>
            <person name="Javaid M."/>
            <person name="Korchina V."/>
            <person name="Kovar C."/>
            <person name="Mata R."/>
            <person name="Mathew T."/>
            <person name="Ngo R."/>
            <person name="Nguyen L."/>
            <person name="Nguyen N."/>
            <person name="Okwuonu G."/>
            <person name="Ongeri F."/>
            <person name="Pham C."/>
            <person name="Simmons D."/>
            <person name="Wilczek-Boney K."/>
            <person name="Hale W."/>
            <person name="Jakkamsetti A."/>
            <person name="Pham P."/>
            <person name="Ruth R."/>
            <person name="San Lucas F."/>
            <person name="Warren J."/>
            <person name="Zhang J."/>
            <person name="Zhao Z."/>
            <person name="Zhou C."/>
            <person name="Zhu D."/>
            <person name="Lee S."/>
            <person name="Bess C."/>
            <person name="Blankenburg K."/>
            <person name="Forbes L."/>
            <person name="Fu Q."/>
            <person name="Gubbala S."/>
            <person name="Hirani K."/>
            <person name="Jayaseelan J.C."/>
            <person name="Lara F."/>
            <person name="Munidasa M."/>
            <person name="Palculict T."/>
            <person name="Patil S."/>
            <person name="Pu L.-L."/>
            <person name="Saada N."/>
            <person name="Tang L."/>
            <person name="Weissenberger G."/>
            <person name="Zhu Y."/>
            <person name="Hemphill L."/>
            <person name="Shang Y."/>
            <person name="Youmans B."/>
            <person name="Ayvaz T."/>
            <person name="Ross M."/>
            <person name="Santibanez J."/>
            <person name="Aqrawi P."/>
            <person name="Gross S."/>
            <person name="Joshi V."/>
            <person name="Fowler G."/>
            <person name="Nazareth L."/>
            <person name="Reid J."/>
            <person name="Worley K."/>
            <person name="Petrosino J."/>
            <person name="Highlander S."/>
            <person name="Gibbs R."/>
        </authorList>
    </citation>
    <scope>NUCLEOTIDE SEQUENCE [LARGE SCALE GENOMIC DNA]</scope>
    <source>
        <strain evidence="1">ATCC 35239</strain>
    </source>
</reference>
<organism evidence="1 2">
    <name type="scientific">Mobiluncus mulieris ATCC 35239</name>
    <dbReference type="NCBI Taxonomy" id="871571"/>
    <lineage>
        <taxon>Bacteria</taxon>
        <taxon>Bacillati</taxon>
        <taxon>Actinomycetota</taxon>
        <taxon>Actinomycetes</taxon>
        <taxon>Actinomycetales</taxon>
        <taxon>Actinomycetaceae</taxon>
        <taxon>Mobiluncus</taxon>
    </lineage>
</organism>
<evidence type="ECO:0000313" key="2">
    <source>
        <dbReference type="Proteomes" id="UP000003045"/>
    </source>
</evidence>
<dbReference type="AlphaFoldDB" id="E0QSL0"/>
<dbReference type="STRING" id="871571.HMPREF0580_1875"/>
<dbReference type="HOGENOM" id="CLU_3170343_0_0_11"/>
<protein>
    <submittedName>
        <fullName evidence="1">Uncharacterized protein</fullName>
    </submittedName>
</protein>
<gene>
    <name evidence="1" type="ORF">HMPREF0580_1875</name>
</gene>
<accession>E0QSL0</accession>
<name>E0QSL0_9ACTO</name>
<sequence>MGYTGLGVPKSGDFAQKTLDFEPPGAFSPDCGTRFSFYQPPFPEFCT</sequence>
<dbReference type="EMBL" id="AEET01000040">
    <property type="protein sequence ID" value="EFM45460.1"/>
    <property type="molecule type" value="Genomic_DNA"/>
</dbReference>
<proteinExistence type="predicted"/>